<dbReference type="Proteomes" id="UP000019484">
    <property type="component" value="Unassembled WGS sequence"/>
</dbReference>
<dbReference type="HOGENOM" id="CLU_1229796_0_0_1"/>
<sequence length="225" mass="24610">MAPIPPSRSMPDIKGLNKLSPIRALKRSLSRSPTKASPQPSHSHVRVKSKLNLRQDNKEPAANNDASAYDLHSVVQHVEKLDLHDPLPVATSPETDSALTGSEVDRDANDDDDNEEHDVAPASSELSSDGMDHRSMTNDLESSTTSPPESKIEKAYFSDPDSRLNLCTNPGDRAIHLFGRAQCSLSNYAAEIDRRIVGKSATRDFAYEPSDPMHERAYGHADGQS</sequence>
<dbReference type="OrthoDB" id="10474092at2759"/>
<keyword evidence="3" id="KW-1185">Reference proteome</keyword>
<feature type="compositionally biased region" description="Polar residues" evidence="1">
    <location>
        <begin position="137"/>
        <end position="148"/>
    </location>
</feature>
<dbReference type="RefSeq" id="XP_007724968.1">
    <property type="nucleotide sequence ID" value="XM_007726778.1"/>
</dbReference>
<dbReference type="GeneID" id="19160767"/>
<comment type="caution">
    <text evidence="2">The sequence shown here is derived from an EMBL/GenBank/DDBJ whole genome shotgun (WGS) entry which is preliminary data.</text>
</comment>
<organism evidence="2 3">
    <name type="scientific">Capronia coronata CBS 617.96</name>
    <dbReference type="NCBI Taxonomy" id="1182541"/>
    <lineage>
        <taxon>Eukaryota</taxon>
        <taxon>Fungi</taxon>
        <taxon>Dikarya</taxon>
        <taxon>Ascomycota</taxon>
        <taxon>Pezizomycotina</taxon>
        <taxon>Eurotiomycetes</taxon>
        <taxon>Chaetothyriomycetidae</taxon>
        <taxon>Chaetothyriales</taxon>
        <taxon>Herpotrichiellaceae</taxon>
        <taxon>Capronia</taxon>
    </lineage>
</organism>
<feature type="region of interest" description="Disordered" evidence="1">
    <location>
        <begin position="1"/>
        <end position="70"/>
    </location>
</feature>
<feature type="region of interest" description="Disordered" evidence="1">
    <location>
        <begin position="82"/>
        <end position="162"/>
    </location>
</feature>
<evidence type="ECO:0000256" key="1">
    <source>
        <dbReference type="SAM" id="MobiDB-lite"/>
    </source>
</evidence>
<evidence type="ECO:0000313" key="3">
    <source>
        <dbReference type="Proteomes" id="UP000019484"/>
    </source>
</evidence>
<name>W9Y7C8_9EURO</name>
<feature type="compositionally biased region" description="Basic and acidic residues" evidence="1">
    <location>
        <begin position="150"/>
        <end position="162"/>
    </location>
</feature>
<protein>
    <submittedName>
        <fullName evidence="2">Uncharacterized protein</fullName>
    </submittedName>
</protein>
<dbReference type="AlphaFoldDB" id="W9Y7C8"/>
<accession>W9Y7C8</accession>
<evidence type="ECO:0000313" key="2">
    <source>
        <dbReference type="EMBL" id="EXJ85530.1"/>
    </source>
</evidence>
<proteinExistence type="predicted"/>
<gene>
    <name evidence="2" type="ORF">A1O1_05894</name>
</gene>
<reference evidence="2 3" key="1">
    <citation type="submission" date="2013-03" db="EMBL/GenBank/DDBJ databases">
        <title>The Genome Sequence of Capronia coronata CBS 617.96.</title>
        <authorList>
            <consortium name="The Broad Institute Genomics Platform"/>
            <person name="Cuomo C."/>
            <person name="de Hoog S."/>
            <person name="Gorbushina A."/>
            <person name="Walker B."/>
            <person name="Young S.K."/>
            <person name="Zeng Q."/>
            <person name="Gargeya S."/>
            <person name="Fitzgerald M."/>
            <person name="Haas B."/>
            <person name="Abouelleil A."/>
            <person name="Allen A.W."/>
            <person name="Alvarado L."/>
            <person name="Arachchi H.M."/>
            <person name="Berlin A.M."/>
            <person name="Chapman S.B."/>
            <person name="Gainer-Dewar J."/>
            <person name="Goldberg J."/>
            <person name="Griggs A."/>
            <person name="Gujja S."/>
            <person name="Hansen M."/>
            <person name="Howarth C."/>
            <person name="Imamovic A."/>
            <person name="Ireland A."/>
            <person name="Larimer J."/>
            <person name="McCowan C."/>
            <person name="Murphy C."/>
            <person name="Pearson M."/>
            <person name="Poon T.W."/>
            <person name="Priest M."/>
            <person name="Roberts A."/>
            <person name="Saif S."/>
            <person name="Shea T."/>
            <person name="Sisk P."/>
            <person name="Sykes S."/>
            <person name="Wortman J."/>
            <person name="Nusbaum C."/>
            <person name="Birren B."/>
        </authorList>
    </citation>
    <scope>NUCLEOTIDE SEQUENCE [LARGE SCALE GENOMIC DNA]</scope>
    <source>
        <strain evidence="2 3">CBS 617.96</strain>
    </source>
</reference>
<dbReference type="EMBL" id="AMWN01000005">
    <property type="protein sequence ID" value="EXJ85530.1"/>
    <property type="molecule type" value="Genomic_DNA"/>
</dbReference>
<feature type="compositionally biased region" description="Polar residues" evidence="1">
    <location>
        <begin position="30"/>
        <end position="42"/>
    </location>
</feature>